<evidence type="ECO:0000259" key="1">
    <source>
        <dbReference type="Pfam" id="PF08241"/>
    </source>
</evidence>
<dbReference type="InterPro" id="IPR029063">
    <property type="entry name" value="SAM-dependent_MTases_sf"/>
</dbReference>
<evidence type="ECO:0000313" key="2">
    <source>
        <dbReference type="EMBL" id="SVA66153.1"/>
    </source>
</evidence>
<dbReference type="AlphaFoldDB" id="A0A381XPI0"/>
<feature type="domain" description="Methyltransferase type 11" evidence="1">
    <location>
        <begin position="57"/>
        <end position="153"/>
    </location>
</feature>
<dbReference type="Gene3D" id="3.40.50.150">
    <property type="entry name" value="Vaccinia Virus protein VP39"/>
    <property type="match status" value="1"/>
</dbReference>
<dbReference type="Pfam" id="PF08241">
    <property type="entry name" value="Methyltransf_11"/>
    <property type="match status" value="1"/>
</dbReference>
<dbReference type="CDD" id="cd02440">
    <property type="entry name" value="AdoMet_MTases"/>
    <property type="match status" value="1"/>
</dbReference>
<proteinExistence type="predicted"/>
<accession>A0A381XPI0</accession>
<name>A0A381XPI0_9ZZZZ</name>
<dbReference type="GO" id="GO:0008757">
    <property type="term" value="F:S-adenosylmethionine-dependent methyltransferase activity"/>
    <property type="evidence" value="ECO:0007669"/>
    <property type="project" value="InterPro"/>
</dbReference>
<dbReference type="PANTHER" id="PTHR43861">
    <property type="entry name" value="TRANS-ACONITATE 2-METHYLTRANSFERASE-RELATED"/>
    <property type="match status" value="1"/>
</dbReference>
<reference evidence="2" key="1">
    <citation type="submission" date="2018-05" db="EMBL/GenBank/DDBJ databases">
        <authorList>
            <person name="Lanie J.A."/>
            <person name="Ng W.-L."/>
            <person name="Kazmierczak K.M."/>
            <person name="Andrzejewski T.M."/>
            <person name="Davidsen T.M."/>
            <person name="Wayne K.J."/>
            <person name="Tettelin H."/>
            <person name="Glass J.I."/>
            <person name="Rusch D."/>
            <person name="Podicherti R."/>
            <person name="Tsui H.-C.T."/>
            <person name="Winkler M.E."/>
        </authorList>
    </citation>
    <scope>NUCLEOTIDE SEQUENCE</scope>
</reference>
<sequence>MMATEKLSPEVQKIQETVVGMYSENPWPLNRETDEEMGWRLKCLGIVPEDYQNKRVLEMGCGTGEYALWYAKNGAAQVTGIDLSDGSLAIARERQQEMAADHVDFRKMDILNCDLPTDYYDFSYSVGVLHHTGDPLRGFRHLVRTTRPGGIVMVSLYSKYSRRLLRAKQQTCKMLGGDDIDKRVEWGEKLFSGTLRKLDKRYHGLNTKQIAYDIFGFPHESLHSAGEVLRWFDDNAVDYKGSFAPLRIQDYFYAFSLPEYAVFRSTFSGFPVMRWVADLMDMVSKRIIDSGSSIVEFPRPGALSRCLSQTMWIPFGLRFNCFTMAGIKRD</sequence>
<dbReference type="SUPFAM" id="SSF53335">
    <property type="entry name" value="S-adenosyl-L-methionine-dependent methyltransferases"/>
    <property type="match status" value="1"/>
</dbReference>
<protein>
    <recommendedName>
        <fullName evidence="1">Methyltransferase type 11 domain-containing protein</fullName>
    </recommendedName>
</protein>
<dbReference type="InterPro" id="IPR013216">
    <property type="entry name" value="Methyltransf_11"/>
</dbReference>
<gene>
    <name evidence="2" type="ORF">METZ01_LOCUS119007</name>
</gene>
<dbReference type="PANTHER" id="PTHR43861:SF1">
    <property type="entry name" value="TRANS-ACONITATE 2-METHYLTRANSFERASE"/>
    <property type="match status" value="1"/>
</dbReference>
<organism evidence="2">
    <name type="scientific">marine metagenome</name>
    <dbReference type="NCBI Taxonomy" id="408172"/>
    <lineage>
        <taxon>unclassified sequences</taxon>
        <taxon>metagenomes</taxon>
        <taxon>ecological metagenomes</taxon>
    </lineage>
</organism>
<dbReference type="EMBL" id="UINC01015767">
    <property type="protein sequence ID" value="SVA66153.1"/>
    <property type="molecule type" value="Genomic_DNA"/>
</dbReference>